<feature type="domain" description="Carrier" evidence="1">
    <location>
        <begin position="3"/>
        <end position="85"/>
    </location>
</feature>
<evidence type="ECO:0000313" key="2">
    <source>
        <dbReference type="EMBL" id="MBB4648671.1"/>
    </source>
</evidence>
<proteinExistence type="predicted"/>
<evidence type="ECO:0000313" key="3">
    <source>
        <dbReference type="Proteomes" id="UP000539538"/>
    </source>
</evidence>
<dbReference type="InterPro" id="IPR036736">
    <property type="entry name" value="ACP-like_sf"/>
</dbReference>
<dbReference type="Proteomes" id="UP000539538">
    <property type="component" value="Unassembled WGS sequence"/>
</dbReference>
<name>A0ABR6KVX1_9HYPH</name>
<gene>
    <name evidence="2" type="ORF">GGQ99_000393</name>
</gene>
<dbReference type="RefSeq" id="WP_183260316.1">
    <property type="nucleotide sequence ID" value="NZ_BAAAVZ010000008.1"/>
</dbReference>
<dbReference type="Pfam" id="PF00550">
    <property type="entry name" value="PP-binding"/>
    <property type="match status" value="1"/>
</dbReference>
<reference evidence="2 3" key="1">
    <citation type="submission" date="2020-08" db="EMBL/GenBank/DDBJ databases">
        <title>Genomic Encyclopedia of Type Strains, Phase IV (KMG-IV): sequencing the most valuable type-strain genomes for metagenomic binning, comparative biology and taxonomic classification.</title>
        <authorList>
            <person name="Goeker M."/>
        </authorList>
    </citation>
    <scope>NUCLEOTIDE SEQUENCE [LARGE SCALE GENOMIC DNA]</scope>
    <source>
        <strain evidence="2 3">DSM 7050</strain>
    </source>
</reference>
<keyword evidence="3" id="KW-1185">Reference proteome</keyword>
<dbReference type="Gene3D" id="1.10.1200.10">
    <property type="entry name" value="ACP-like"/>
    <property type="match status" value="1"/>
</dbReference>
<dbReference type="EMBL" id="JACHOT010000001">
    <property type="protein sequence ID" value="MBB4648671.1"/>
    <property type="molecule type" value="Genomic_DNA"/>
</dbReference>
<accession>A0ABR6KVX1</accession>
<sequence>MTEDVRLVCVEMFRDIAGLNSSSHGGGISDAQILSNPIESFDVDSLTTMEYVMGLEERFDVVLDEEAVNGCANVGELAALISTARV</sequence>
<dbReference type="InterPro" id="IPR009081">
    <property type="entry name" value="PP-bd_ACP"/>
</dbReference>
<comment type="caution">
    <text evidence="2">The sequence shown here is derived from an EMBL/GenBank/DDBJ whole genome shotgun (WGS) entry which is preliminary data.</text>
</comment>
<organism evidence="2 3">
    <name type="scientific">Aminobacter niigataensis</name>
    <dbReference type="NCBI Taxonomy" id="83265"/>
    <lineage>
        <taxon>Bacteria</taxon>
        <taxon>Pseudomonadati</taxon>
        <taxon>Pseudomonadota</taxon>
        <taxon>Alphaproteobacteria</taxon>
        <taxon>Hyphomicrobiales</taxon>
        <taxon>Phyllobacteriaceae</taxon>
        <taxon>Aminobacter</taxon>
    </lineage>
</organism>
<dbReference type="SUPFAM" id="SSF47336">
    <property type="entry name" value="ACP-like"/>
    <property type="match status" value="1"/>
</dbReference>
<dbReference type="PROSITE" id="PS50075">
    <property type="entry name" value="CARRIER"/>
    <property type="match status" value="1"/>
</dbReference>
<evidence type="ECO:0000259" key="1">
    <source>
        <dbReference type="PROSITE" id="PS50075"/>
    </source>
</evidence>
<protein>
    <submittedName>
        <fullName evidence="2">Acyl carrier protein</fullName>
    </submittedName>
</protein>